<dbReference type="AlphaFoldDB" id="A0A183GW75"/>
<keyword evidence="2" id="KW-1185">Reference proteome</keyword>
<dbReference type="EMBL" id="UZAH01041365">
    <property type="protein sequence ID" value="VDP60127.1"/>
    <property type="molecule type" value="Genomic_DNA"/>
</dbReference>
<sequence length="94" mass="10149">MNIEHAQNLTEQETMASATANSNAAAAVTQLLKASTAKGAAKVKELEDLKALLNADNDTILKNIEQTINLKAVIEKQLAERCWLNLQEASAPVF</sequence>
<accession>A0A183GW75</accession>
<accession>A0A3P8E7T6</accession>
<protein>
    <submittedName>
        <fullName evidence="1 3">Uncharacterized protein</fullName>
    </submittedName>
</protein>
<evidence type="ECO:0000313" key="3">
    <source>
        <dbReference type="WBParaSite" id="HPBE_0002694501-mRNA-1"/>
    </source>
</evidence>
<proteinExistence type="predicted"/>
<name>A0A183GW75_HELPZ</name>
<dbReference type="OrthoDB" id="75724at2759"/>
<reference evidence="3" key="2">
    <citation type="submission" date="2019-09" db="UniProtKB">
        <authorList>
            <consortium name="WormBaseParasite"/>
        </authorList>
    </citation>
    <scope>IDENTIFICATION</scope>
</reference>
<dbReference type="Proteomes" id="UP000050761">
    <property type="component" value="Unassembled WGS sequence"/>
</dbReference>
<reference evidence="1 2" key="1">
    <citation type="submission" date="2018-11" db="EMBL/GenBank/DDBJ databases">
        <authorList>
            <consortium name="Pathogen Informatics"/>
        </authorList>
    </citation>
    <scope>NUCLEOTIDE SEQUENCE [LARGE SCALE GENOMIC DNA]</scope>
</reference>
<evidence type="ECO:0000313" key="2">
    <source>
        <dbReference type="Proteomes" id="UP000050761"/>
    </source>
</evidence>
<organism evidence="2 3">
    <name type="scientific">Heligmosomoides polygyrus</name>
    <name type="common">Parasitic roundworm</name>
    <dbReference type="NCBI Taxonomy" id="6339"/>
    <lineage>
        <taxon>Eukaryota</taxon>
        <taxon>Metazoa</taxon>
        <taxon>Ecdysozoa</taxon>
        <taxon>Nematoda</taxon>
        <taxon>Chromadorea</taxon>
        <taxon>Rhabditida</taxon>
        <taxon>Rhabditina</taxon>
        <taxon>Rhabditomorpha</taxon>
        <taxon>Strongyloidea</taxon>
        <taxon>Heligmosomidae</taxon>
        <taxon>Heligmosomoides</taxon>
    </lineage>
</organism>
<dbReference type="WBParaSite" id="HPBE_0002694501-mRNA-1">
    <property type="protein sequence ID" value="HPBE_0002694501-mRNA-1"/>
    <property type="gene ID" value="HPBE_0002694501"/>
</dbReference>
<gene>
    <name evidence="1" type="ORF">HPBE_LOCUS26944</name>
</gene>
<evidence type="ECO:0000313" key="1">
    <source>
        <dbReference type="EMBL" id="VDP60127.1"/>
    </source>
</evidence>